<keyword evidence="1" id="KW-0472">Membrane</keyword>
<dbReference type="Proteomes" id="UP000636264">
    <property type="component" value="Unassembled WGS sequence"/>
</dbReference>
<evidence type="ECO:0000256" key="1">
    <source>
        <dbReference type="SAM" id="Phobius"/>
    </source>
</evidence>
<protein>
    <submittedName>
        <fullName evidence="2">DUF805 domain-containing protein</fullName>
    </submittedName>
</protein>
<comment type="caution">
    <text evidence="2">The sequence shown here is derived from an EMBL/GenBank/DDBJ whole genome shotgun (WGS) entry which is preliminary data.</text>
</comment>
<name>A0A916RXA2_9HYPH</name>
<dbReference type="GO" id="GO:0005886">
    <property type="term" value="C:plasma membrane"/>
    <property type="evidence" value="ECO:0007669"/>
    <property type="project" value="TreeGrafter"/>
</dbReference>
<dbReference type="InterPro" id="IPR008523">
    <property type="entry name" value="DUF805"/>
</dbReference>
<evidence type="ECO:0000313" key="3">
    <source>
        <dbReference type="Proteomes" id="UP000636264"/>
    </source>
</evidence>
<proteinExistence type="predicted"/>
<dbReference type="Pfam" id="PF05656">
    <property type="entry name" value="DUF805"/>
    <property type="match status" value="1"/>
</dbReference>
<sequence length="128" mass="14625">MHRDMVVSSNNYIWLFFSFSGRVSRWVYFLASLLVGIAQVFPYYRLLLVPEGSEAAATWSAIFLLVLAGSLWPHVALSVKRLHDFNREGFFAIALFIPVLSIITFFVLCLYPGDRQANRFGSVTNSRR</sequence>
<reference evidence="2" key="1">
    <citation type="journal article" date="2014" name="Int. J. Syst. Evol. Microbiol.">
        <title>Complete genome sequence of Corynebacterium casei LMG S-19264T (=DSM 44701T), isolated from a smear-ripened cheese.</title>
        <authorList>
            <consortium name="US DOE Joint Genome Institute (JGI-PGF)"/>
            <person name="Walter F."/>
            <person name="Albersmeier A."/>
            <person name="Kalinowski J."/>
            <person name="Ruckert C."/>
        </authorList>
    </citation>
    <scope>NUCLEOTIDE SEQUENCE</scope>
    <source>
        <strain evidence="2">CGMCC 1.15320</strain>
    </source>
</reference>
<dbReference type="PANTHER" id="PTHR34980:SF3">
    <property type="entry name" value="BLR8105 PROTEIN"/>
    <property type="match status" value="1"/>
</dbReference>
<dbReference type="EMBL" id="BMIF01000008">
    <property type="protein sequence ID" value="GGA71295.1"/>
    <property type="molecule type" value="Genomic_DNA"/>
</dbReference>
<keyword evidence="1" id="KW-1133">Transmembrane helix</keyword>
<feature type="transmembrane region" description="Helical" evidence="1">
    <location>
        <begin position="89"/>
        <end position="113"/>
    </location>
</feature>
<dbReference type="AlphaFoldDB" id="A0A916RXA2"/>
<reference evidence="2" key="2">
    <citation type="submission" date="2020-09" db="EMBL/GenBank/DDBJ databases">
        <authorList>
            <person name="Sun Q."/>
            <person name="Zhou Y."/>
        </authorList>
    </citation>
    <scope>NUCLEOTIDE SEQUENCE</scope>
    <source>
        <strain evidence="2">CGMCC 1.15320</strain>
    </source>
</reference>
<gene>
    <name evidence="2" type="ORF">GCM10011385_26420</name>
</gene>
<keyword evidence="1" id="KW-0812">Transmembrane</keyword>
<accession>A0A916RXA2</accession>
<dbReference type="PANTHER" id="PTHR34980">
    <property type="entry name" value="INNER MEMBRANE PROTEIN-RELATED-RELATED"/>
    <property type="match status" value="1"/>
</dbReference>
<keyword evidence="3" id="KW-1185">Reference proteome</keyword>
<feature type="transmembrane region" description="Helical" evidence="1">
    <location>
        <begin position="56"/>
        <end position="77"/>
    </location>
</feature>
<evidence type="ECO:0000313" key="2">
    <source>
        <dbReference type="EMBL" id="GGA71295.1"/>
    </source>
</evidence>
<feature type="transmembrane region" description="Helical" evidence="1">
    <location>
        <begin position="26"/>
        <end position="44"/>
    </location>
</feature>
<organism evidence="2 3">
    <name type="scientific">Nitratireductor aestuarii</name>
    <dbReference type="NCBI Taxonomy" id="1735103"/>
    <lineage>
        <taxon>Bacteria</taxon>
        <taxon>Pseudomonadati</taxon>
        <taxon>Pseudomonadota</taxon>
        <taxon>Alphaproteobacteria</taxon>
        <taxon>Hyphomicrobiales</taxon>
        <taxon>Phyllobacteriaceae</taxon>
        <taxon>Nitratireductor</taxon>
    </lineage>
</organism>